<protein>
    <submittedName>
        <fullName evidence="1">Uncharacterized protein</fullName>
    </submittedName>
</protein>
<accession>A0A2M6W3C5</accession>
<comment type="caution">
    <text evidence="1">The sequence shown here is derived from an EMBL/GenBank/DDBJ whole genome shotgun (WGS) entry which is preliminary data.</text>
</comment>
<proteinExistence type="predicted"/>
<evidence type="ECO:0000313" key="2">
    <source>
        <dbReference type="Proteomes" id="UP000231183"/>
    </source>
</evidence>
<gene>
    <name evidence="1" type="ORF">COU31_03665</name>
</gene>
<sequence length="129" mass="15124">MENYADIQKLKALLADVPKDVQDLFYIVDPTRKKEFWFTWEDFVETFTGFFSQAVDKSTPYKEMKKDTYEREILFSLLLTKDRMNDMGMDVSFVEGIFERIGSVLERAFPKEGKDGEIGNVVPFPTKRK</sequence>
<dbReference type="Proteomes" id="UP000231183">
    <property type="component" value="Unassembled WGS sequence"/>
</dbReference>
<dbReference type="AlphaFoldDB" id="A0A2M6W3C5"/>
<dbReference type="EMBL" id="PFBX01000040">
    <property type="protein sequence ID" value="PIT87303.1"/>
    <property type="molecule type" value="Genomic_DNA"/>
</dbReference>
<reference evidence="2" key="1">
    <citation type="submission" date="2017-09" db="EMBL/GenBank/DDBJ databases">
        <title>Depth-based differentiation of microbial function through sediment-hosted aquifers and enrichment of novel symbionts in the deep terrestrial subsurface.</title>
        <authorList>
            <person name="Probst A.J."/>
            <person name="Ladd B."/>
            <person name="Jarett J.K."/>
            <person name="Geller-Mcgrath D.E."/>
            <person name="Sieber C.M.K."/>
            <person name="Emerson J.B."/>
            <person name="Anantharaman K."/>
            <person name="Thomas B.C."/>
            <person name="Malmstrom R."/>
            <person name="Stieglmeier M."/>
            <person name="Klingl A."/>
            <person name="Woyke T."/>
            <person name="Ryan C.M."/>
            <person name="Banfield J.F."/>
        </authorList>
    </citation>
    <scope>NUCLEOTIDE SEQUENCE [LARGE SCALE GENOMIC DNA]</scope>
</reference>
<name>A0A2M6W3C5_9BACT</name>
<organism evidence="1 2">
    <name type="scientific">Candidatus Magasanikbacteria bacterium CG10_big_fil_rev_8_21_14_0_10_40_10</name>
    <dbReference type="NCBI Taxonomy" id="1974648"/>
    <lineage>
        <taxon>Bacteria</taxon>
        <taxon>Candidatus Magasanikiibacteriota</taxon>
    </lineage>
</organism>
<evidence type="ECO:0000313" key="1">
    <source>
        <dbReference type="EMBL" id="PIT87303.1"/>
    </source>
</evidence>